<sequence>MRTVLSTLFLTLAIAGAAVLYLWSRPDPAVDAVLNEALMEKLRIRGYTGLIEESLEERLGRAVDLRLADVGRFLFFDPVLSLAGDNSCSGCHGPNVSFNDSRPISIGVGNNGVVGPGRRGPHNQRRAPSLINAAFYPRLMWDSRFTSTSFDPFNNALGFLFPEPEGSSLSYMNHLLGAQAFTPVVNRVEMAGFQFAGDNDAMRDEIVQRVNAIAEYRRLFGEVFADIRGGVPLRYEHIALALAEFQFTLIRADAPIDRFARGDNDAMTADQKRGAIIFFTPDVRPPSCGECHKVDAYANEMFSDFEPHVLAVPQVLPAFRNMRFDGPGEDEDYGLEQQTGNEADRYKFRTSPLRNLAFQPAFMHNGAYVCLEDAVRHHLEVYDLARSYELDKLDPDLRASVGPVEPMLGSVQTLIDASRPLPDEEFDQVLDFVLNALTDPGAHPDSLRALVPASLPSGLPLHHFEWGIQSPKGC</sequence>
<dbReference type="GO" id="GO:0020037">
    <property type="term" value="F:heme binding"/>
    <property type="evidence" value="ECO:0007669"/>
    <property type="project" value="InterPro"/>
</dbReference>
<dbReference type="InterPro" id="IPR036909">
    <property type="entry name" value="Cyt_c-like_dom_sf"/>
</dbReference>
<keyword evidence="4" id="KW-0560">Oxidoreductase</keyword>
<keyword evidence="3" id="KW-0479">Metal-binding</keyword>
<name>A0A381NU52_9ZZZZ</name>
<dbReference type="GO" id="GO:0009055">
    <property type="term" value="F:electron transfer activity"/>
    <property type="evidence" value="ECO:0007669"/>
    <property type="project" value="InterPro"/>
</dbReference>
<gene>
    <name evidence="7" type="ORF">METZ01_LOCUS10976</name>
</gene>
<dbReference type="InterPro" id="IPR051395">
    <property type="entry name" value="Cytochrome_c_Peroxidase/MauG"/>
</dbReference>
<reference evidence="7" key="1">
    <citation type="submission" date="2018-05" db="EMBL/GenBank/DDBJ databases">
        <authorList>
            <person name="Lanie J.A."/>
            <person name="Ng W.-L."/>
            <person name="Kazmierczak K.M."/>
            <person name="Andrzejewski T.M."/>
            <person name="Davidsen T.M."/>
            <person name="Wayne K.J."/>
            <person name="Tettelin H."/>
            <person name="Glass J.I."/>
            <person name="Rusch D."/>
            <person name="Podicherti R."/>
            <person name="Tsui H.-C.T."/>
            <person name="Winkler M.E."/>
        </authorList>
    </citation>
    <scope>NUCLEOTIDE SEQUENCE</scope>
</reference>
<evidence type="ECO:0000256" key="5">
    <source>
        <dbReference type="ARBA" id="ARBA00023004"/>
    </source>
</evidence>
<dbReference type="InterPro" id="IPR009056">
    <property type="entry name" value="Cyt_c-like_dom"/>
</dbReference>
<dbReference type="PROSITE" id="PS51007">
    <property type="entry name" value="CYTC"/>
    <property type="match status" value="2"/>
</dbReference>
<dbReference type="PANTHER" id="PTHR30600">
    <property type="entry name" value="CYTOCHROME C PEROXIDASE-RELATED"/>
    <property type="match status" value="1"/>
</dbReference>
<dbReference type="GO" id="GO:0046872">
    <property type="term" value="F:metal ion binding"/>
    <property type="evidence" value="ECO:0007669"/>
    <property type="project" value="UniProtKB-KW"/>
</dbReference>
<dbReference type="GO" id="GO:0004130">
    <property type="term" value="F:cytochrome-c peroxidase activity"/>
    <property type="evidence" value="ECO:0007669"/>
    <property type="project" value="TreeGrafter"/>
</dbReference>
<feature type="domain" description="Cytochrome c" evidence="6">
    <location>
        <begin position="66"/>
        <end position="214"/>
    </location>
</feature>
<proteinExistence type="predicted"/>
<organism evidence="7">
    <name type="scientific">marine metagenome</name>
    <dbReference type="NCBI Taxonomy" id="408172"/>
    <lineage>
        <taxon>unclassified sequences</taxon>
        <taxon>metagenomes</taxon>
        <taxon>ecological metagenomes</taxon>
    </lineage>
</organism>
<keyword evidence="5" id="KW-0408">Iron</keyword>
<dbReference type="Pfam" id="PF03150">
    <property type="entry name" value="CCP_MauG"/>
    <property type="match status" value="1"/>
</dbReference>
<dbReference type="EMBL" id="UINC01000599">
    <property type="protein sequence ID" value="SUZ58122.1"/>
    <property type="molecule type" value="Genomic_DNA"/>
</dbReference>
<protein>
    <recommendedName>
        <fullName evidence="6">Cytochrome c domain-containing protein</fullName>
    </recommendedName>
</protein>
<evidence type="ECO:0000256" key="2">
    <source>
        <dbReference type="ARBA" id="ARBA00022617"/>
    </source>
</evidence>
<dbReference type="InterPro" id="IPR004852">
    <property type="entry name" value="Di-haem_cyt_c_peroxidsae"/>
</dbReference>
<dbReference type="AlphaFoldDB" id="A0A381NU52"/>
<evidence type="ECO:0000256" key="3">
    <source>
        <dbReference type="ARBA" id="ARBA00022723"/>
    </source>
</evidence>
<keyword evidence="2" id="KW-0349">Heme</keyword>
<evidence type="ECO:0000256" key="1">
    <source>
        <dbReference type="ARBA" id="ARBA00004196"/>
    </source>
</evidence>
<dbReference type="GO" id="GO:0030313">
    <property type="term" value="C:cell envelope"/>
    <property type="evidence" value="ECO:0007669"/>
    <property type="project" value="UniProtKB-SubCell"/>
</dbReference>
<evidence type="ECO:0000256" key="4">
    <source>
        <dbReference type="ARBA" id="ARBA00023002"/>
    </source>
</evidence>
<evidence type="ECO:0000313" key="7">
    <source>
        <dbReference type="EMBL" id="SUZ58122.1"/>
    </source>
</evidence>
<dbReference type="Gene3D" id="1.10.760.10">
    <property type="entry name" value="Cytochrome c-like domain"/>
    <property type="match status" value="2"/>
</dbReference>
<evidence type="ECO:0000259" key="6">
    <source>
        <dbReference type="PROSITE" id="PS51007"/>
    </source>
</evidence>
<accession>A0A381NU52</accession>
<feature type="domain" description="Cytochrome c" evidence="6">
    <location>
        <begin position="269"/>
        <end position="437"/>
    </location>
</feature>
<comment type="subcellular location">
    <subcellularLocation>
        <location evidence="1">Cell envelope</location>
    </subcellularLocation>
</comment>
<dbReference type="SUPFAM" id="SSF46626">
    <property type="entry name" value="Cytochrome c"/>
    <property type="match status" value="2"/>
</dbReference>